<evidence type="ECO:0000256" key="4">
    <source>
        <dbReference type="ARBA" id="ARBA00022692"/>
    </source>
</evidence>
<organism evidence="13 14">
    <name type="scientific">Persicobacter psychrovividus</name>
    <dbReference type="NCBI Taxonomy" id="387638"/>
    <lineage>
        <taxon>Bacteria</taxon>
        <taxon>Pseudomonadati</taxon>
        <taxon>Bacteroidota</taxon>
        <taxon>Cytophagia</taxon>
        <taxon>Cytophagales</taxon>
        <taxon>Persicobacteraceae</taxon>
        <taxon>Persicobacter</taxon>
    </lineage>
</organism>
<evidence type="ECO:0000256" key="5">
    <source>
        <dbReference type="ARBA" id="ARBA00023077"/>
    </source>
</evidence>
<dbReference type="InterPro" id="IPR023997">
    <property type="entry name" value="TonB-dep_OMP_SusC/RagA_CS"/>
</dbReference>
<dbReference type="NCBIfam" id="TIGR04057">
    <property type="entry name" value="SusC_RagA_signa"/>
    <property type="match status" value="1"/>
</dbReference>
<evidence type="ECO:0000259" key="12">
    <source>
        <dbReference type="Pfam" id="PF07715"/>
    </source>
</evidence>
<dbReference type="InterPro" id="IPR012910">
    <property type="entry name" value="Plug_dom"/>
</dbReference>
<dbReference type="InterPro" id="IPR036942">
    <property type="entry name" value="Beta-barrel_TonB_sf"/>
</dbReference>
<dbReference type="SUPFAM" id="SSF49464">
    <property type="entry name" value="Carboxypeptidase regulatory domain-like"/>
    <property type="match status" value="1"/>
</dbReference>
<evidence type="ECO:0000256" key="2">
    <source>
        <dbReference type="ARBA" id="ARBA00022448"/>
    </source>
</evidence>
<dbReference type="Proteomes" id="UP001354989">
    <property type="component" value="Plasmid pPP4"/>
</dbReference>
<keyword evidence="5 9" id="KW-0798">TonB box</keyword>
<evidence type="ECO:0000256" key="8">
    <source>
        <dbReference type="PROSITE-ProRule" id="PRU01360"/>
    </source>
</evidence>
<dbReference type="NCBIfam" id="TIGR04056">
    <property type="entry name" value="OMP_RagA_SusC"/>
    <property type="match status" value="1"/>
</dbReference>
<dbReference type="InterPro" id="IPR037066">
    <property type="entry name" value="Plug_dom_sf"/>
</dbReference>
<evidence type="ECO:0000256" key="10">
    <source>
        <dbReference type="SAM" id="SignalP"/>
    </source>
</evidence>
<name>A0ABM7VLG0_9BACT</name>
<sequence length="1035" mass="113943">MNLLYFRINMLKKLFCILFFLIISSVASFAQSKISGQVTESGTSPLPGVNVTIKGSAGVGTITNMDGSFELSATPEDILVFSFVGFTSHEEKVGNRNVVNVDLKTDVQQLEAVVVVGYGEQKERDITGSVGMVKTEALQKLPVSNVSQAMQGRMTGVQVSNSTEPGGDVKVRIRGVSTITGNQDPIYVIDGIITGNLQGVDPNDIESISVLKDASSAAIYGNRGANGVVIVKTKGGQKGDVKYNFSAEFGMQTPMRMYEMMNTQQFKGYAESLFTTGQENTIKQNRWVYDDDITQTTDWSAETFKPAAIQRYNFAAAGGGDNGSYRVSMGYINQEGMQHQTGYERYNMNVKSNYKTGRFSMGETMMFSYAKQTRNGVNYGGPYVMNTAPQIPVFDPTAPNGYGIPTAELSGQVNTKNPIYSMETSSSNYDKIGTNVSLWAQYEFRPGLTFKSNINGNFSFSNRTDIQREIDQGTALHASIMTEYGENRSVFSGIFWDNYFNYSYSKGKSDLNATVGGVVASEEFSYLSGKSFGDRDGLESASGGVRQSLVSDKFTKRMLSSFARAVYTYDDKYIFNASVRSDASSQFSENNRTGYFPSVSVGWMLAEEDFMAQFENLSNLKLRAGYGEVGRDLSITERYVAQMYPWVFYPFPGGSSNNGSVVASKPDPNLQWETSKQINLGIDLGFFDDKLRFVVEGFRKTSDNTILNVKHMADAGTGTDIDAGGGTQIGGGFRNIGTIVNDGVEIGINYDNFEGDFTYAIGGNFTYVTNKVTALNKIGGQDVPITAGDDTFTQRIDANESMWYFYGYQTAGIFRNQSDVDNHVNADGTPLQPNAQPGDIRFVDTDGSGKIDGDDRINLGNSIPKYYFGFNFDAQYKGFDFSMMLEGKAGFQVFNQNRYALSLTTDKENRLAELDGNTWTEENPNADYPRINTIAQSNFFSDRHLQSGAYLNFQNIQIGYDLTKVVNSSRISKMRVYAGINNAYILTNYKGYNPDVWDNGGNIGLGAGAGVPSVEFNNSSRPTPRTYLLGLQMNF</sequence>
<dbReference type="PROSITE" id="PS52016">
    <property type="entry name" value="TONB_DEPENDENT_REC_3"/>
    <property type="match status" value="1"/>
</dbReference>
<geneLocation type="plasmid" evidence="13 14">
    <name>pPP4</name>
</geneLocation>
<gene>
    <name evidence="13" type="ORF">PEPS_41050</name>
</gene>
<keyword evidence="13" id="KW-0614">Plasmid</keyword>
<feature type="domain" description="TonB-dependent receptor-like beta-barrel" evidence="11">
    <location>
        <begin position="411"/>
        <end position="982"/>
    </location>
</feature>
<evidence type="ECO:0000256" key="3">
    <source>
        <dbReference type="ARBA" id="ARBA00022452"/>
    </source>
</evidence>
<evidence type="ECO:0000256" key="7">
    <source>
        <dbReference type="ARBA" id="ARBA00023237"/>
    </source>
</evidence>
<evidence type="ECO:0000256" key="1">
    <source>
        <dbReference type="ARBA" id="ARBA00004571"/>
    </source>
</evidence>
<keyword evidence="14" id="KW-1185">Reference proteome</keyword>
<keyword evidence="10" id="KW-0732">Signal</keyword>
<feature type="chain" id="PRO_5046884074" evidence="10">
    <location>
        <begin position="31"/>
        <end position="1035"/>
    </location>
</feature>
<dbReference type="EMBL" id="AP025296">
    <property type="protein sequence ID" value="BDD01825.1"/>
    <property type="molecule type" value="Genomic_DNA"/>
</dbReference>
<keyword evidence="4 8" id="KW-0812">Transmembrane</keyword>
<comment type="subcellular location">
    <subcellularLocation>
        <location evidence="1 8">Cell outer membrane</location>
        <topology evidence="1 8">Multi-pass membrane protein</topology>
    </subcellularLocation>
</comment>
<dbReference type="Pfam" id="PF00593">
    <property type="entry name" value="TonB_dep_Rec_b-barrel"/>
    <property type="match status" value="1"/>
</dbReference>
<evidence type="ECO:0000259" key="11">
    <source>
        <dbReference type="Pfam" id="PF00593"/>
    </source>
</evidence>
<dbReference type="Pfam" id="PF13715">
    <property type="entry name" value="CarbopepD_reg_2"/>
    <property type="match status" value="1"/>
</dbReference>
<accession>A0ABM7VLG0</accession>
<keyword evidence="7 8" id="KW-0998">Cell outer membrane</keyword>
<dbReference type="Gene3D" id="2.170.130.10">
    <property type="entry name" value="TonB-dependent receptor, plug domain"/>
    <property type="match status" value="1"/>
</dbReference>
<dbReference type="InterPro" id="IPR000531">
    <property type="entry name" value="Beta-barrel_TonB"/>
</dbReference>
<dbReference type="InterPro" id="IPR039426">
    <property type="entry name" value="TonB-dep_rcpt-like"/>
</dbReference>
<keyword evidence="2 8" id="KW-0813">Transport</keyword>
<feature type="domain" description="TonB-dependent receptor plug" evidence="12">
    <location>
        <begin position="123"/>
        <end position="228"/>
    </location>
</feature>
<feature type="signal peptide" evidence="10">
    <location>
        <begin position="1"/>
        <end position="30"/>
    </location>
</feature>
<protein>
    <submittedName>
        <fullName evidence="13">SusC/RagA family TonB-linked outer membrane protein</fullName>
    </submittedName>
</protein>
<keyword evidence="3 8" id="KW-1134">Transmembrane beta strand</keyword>
<dbReference type="Gene3D" id="2.40.170.20">
    <property type="entry name" value="TonB-dependent receptor, beta-barrel domain"/>
    <property type="match status" value="1"/>
</dbReference>
<keyword evidence="6 8" id="KW-0472">Membrane</keyword>
<dbReference type="Gene3D" id="2.60.40.1120">
    <property type="entry name" value="Carboxypeptidase-like, regulatory domain"/>
    <property type="match status" value="1"/>
</dbReference>
<evidence type="ECO:0000313" key="14">
    <source>
        <dbReference type="Proteomes" id="UP001354989"/>
    </source>
</evidence>
<proteinExistence type="inferred from homology"/>
<evidence type="ECO:0000313" key="13">
    <source>
        <dbReference type="EMBL" id="BDD01825.1"/>
    </source>
</evidence>
<reference evidence="13 14" key="1">
    <citation type="submission" date="2021-12" db="EMBL/GenBank/DDBJ databases">
        <title>Genome sequencing of bacteria with rrn-lacking chromosome and rrn-plasmid.</title>
        <authorList>
            <person name="Anda M."/>
            <person name="Iwasaki W."/>
        </authorList>
    </citation>
    <scope>NUCLEOTIDE SEQUENCE [LARGE SCALE GENOMIC DNA]</scope>
    <source>
        <strain evidence="13 14">NBRC 101262</strain>
        <plasmid evidence="13 14">pPP4</plasmid>
    </source>
</reference>
<evidence type="ECO:0000256" key="6">
    <source>
        <dbReference type="ARBA" id="ARBA00023136"/>
    </source>
</evidence>
<dbReference type="SUPFAM" id="SSF56935">
    <property type="entry name" value="Porins"/>
    <property type="match status" value="1"/>
</dbReference>
<comment type="similarity">
    <text evidence="8 9">Belongs to the TonB-dependent receptor family.</text>
</comment>
<dbReference type="Pfam" id="PF07715">
    <property type="entry name" value="Plug"/>
    <property type="match status" value="1"/>
</dbReference>
<evidence type="ECO:0000256" key="9">
    <source>
        <dbReference type="RuleBase" id="RU003357"/>
    </source>
</evidence>
<dbReference type="InterPro" id="IPR008969">
    <property type="entry name" value="CarboxyPept-like_regulatory"/>
</dbReference>
<dbReference type="InterPro" id="IPR023996">
    <property type="entry name" value="TonB-dep_OMP_SusC/RagA"/>
</dbReference>